<reference evidence="1" key="1">
    <citation type="submission" date="2016-10" db="EMBL/GenBank/DDBJ databases">
        <title>Sequence of Gallionella enrichment culture.</title>
        <authorList>
            <person name="Poehlein A."/>
            <person name="Muehling M."/>
            <person name="Daniel R."/>
        </authorList>
    </citation>
    <scope>NUCLEOTIDE SEQUENCE</scope>
</reference>
<organism evidence="1">
    <name type="scientific">mine drainage metagenome</name>
    <dbReference type="NCBI Taxonomy" id="410659"/>
    <lineage>
        <taxon>unclassified sequences</taxon>
        <taxon>metagenomes</taxon>
        <taxon>ecological metagenomes</taxon>
    </lineage>
</organism>
<dbReference type="AlphaFoldDB" id="A0A1J5QD41"/>
<accession>A0A1J5QD41</accession>
<dbReference type="EMBL" id="MLJW01002699">
    <property type="protein sequence ID" value="OIQ73893.1"/>
    <property type="molecule type" value="Genomic_DNA"/>
</dbReference>
<evidence type="ECO:0000313" key="1">
    <source>
        <dbReference type="EMBL" id="OIQ73893.1"/>
    </source>
</evidence>
<comment type="caution">
    <text evidence="1">The sequence shown here is derived from an EMBL/GenBank/DDBJ whole genome shotgun (WGS) entry which is preliminary data.</text>
</comment>
<name>A0A1J5QD41_9ZZZZ</name>
<protein>
    <submittedName>
        <fullName evidence="1">Uncharacterized protein</fullName>
    </submittedName>
</protein>
<proteinExistence type="predicted"/>
<gene>
    <name evidence="1" type="ORF">GALL_444610</name>
</gene>
<sequence>MLGVESPSTDQAPTAPSVALLVVTTLVPSVIVTLTPPSGPSGPVICPDIRPAPATIAIFSGVAAASAPVISKRWVWNPGLDTVMR</sequence>